<keyword evidence="13" id="KW-1185">Reference proteome</keyword>
<keyword evidence="2" id="KW-1003">Cell membrane</keyword>
<dbReference type="RefSeq" id="XP_013859558.1">
    <property type="nucleotide sequence ID" value="XM_014004104.1"/>
</dbReference>
<keyword evidence="7" id="KW-1015">Disulfide bond</keyword>
<keyword evidence="8" id="KW-0675">Receptor</keyword>
<evidence type="ECO:0000256" key="10">
    <source>
        <dbReference type="ARBA" id="ARBA00023319"/>
    </source>
</evidence>
<organism evidence="13 14">
    <name type="scientific">Austrofundulus limnaeus</name>
    <name type="common">Annual killifish</name>
    <dbReference type="NCBI Taxonomy" id="52670"/>
    <lineage>
        <taxon>Eukaryota</taxon>
        <taxon>Metazoa</taxon>
        <taxon>Chordata</taxon>
        <taxon>Craniata</taxon>
        <taxon>Vertebrata</taxon>
        <taxon>Euteleostomi</taxon>
        <taxon>Actinopterygii</taxon>
        <taxon>Neopterygii</taxon>
        <taxon>Teleostei</taxon>
        <taxon>Neoteleostei</taxon>
        <taxon>Acanthomorphata</taxon>
        <taxon>Ovalentaria</taxon>
        <taxon>Atherinomorphae</taxon>
        <taxon>Cyprinodontiformes</taxon>
        <taxon>Rivulidae</taxon>
        <taxon>Austrofundulus</taxon>
    </lineage>
</organism>
<dbReference type="OrthoDB" id="8955870at2759"/>
<dbReference type="InterPro" id="IPR007110">
    <property type="entry name" value="Ig-like_dom"/>
</dbReference>
<keyword evidence="10" id="KW-0393">Immunoglobulin domain</keyword>
<sequence>MKCKPVYELQLASAGEGEPSVLLPCKTRRFLPADATVEWRHINKDVVVHMYSNDTRQPIIQIENYQNRTKMMENPLRTGDLSLTLHSPCPADSGLYVCTVQKRGHKVKQKVVSLHVKENGAFLVADLVFGDVVPDGQLCPPENRTGSIGDDESLRGGLKDSLRGSLKGSTDQRSSASSLWSSNREVHLSHQSIYEND</sequence>
<dbReference type="PANTHER" id="PTHR25466">
    <property type="entry name" value="T-LYMPHOCYTE ACTIVATION ANTIGEN"/>
    <property type="match status" value="1"/>
</dbReference>
<dbReference type="GO" id="GO:0042102">
    <property type="term" value="P:positive regulation of T cell proliferation"/>
    <property type="evidence" value="ECO:0007669"/>
    <property type="project" value="TreeGrafter"/>
</dbReference>
<keyword evidence="5" id="KW-1133">Transmembrane helix</keyword>
<evidence type="ECO:0000256" key="4">
    <source>
        <dbReference type="ARBA" id="ARBA00022729"/>
    </source>
</evidence>
<name>A0A2I4AVN7_AUSLI</name>
<dbReference type="GO" id="GO:0009897">
    <property type="term" value="C:external side of plasma membrane"/>
    <property type="evidence" value="ECO:0007669"/>
    <property type="project" value="TreeGrafter"/>
</dbReference>
<dbReference type="SUPFAM" id="SSF48726">
    <property type="entry name" value="Immunoglobulin"/>
    <property type="match status" value="1"/>
</dbReference>
<dbReference type="SMART" id="SM00409">
    <property type="entry name" value="IG"/>
    <property type="match status" value="1"/>
</dbReference>
<keyword evidence="4" id="KW-0732">Signal</keyword>
<evidence type="ECO:0000256" key="8">
    <source>
        <dbReference type="ARBA" id="ARBA00023170"/>
    </source>
</evidence>
<dbReference type="Pfam" id="PF07686">
    <property type="entry name" value="V-set"/>
    <property type="match status" value="1"/>
</dbReference>
<keyword evidence="6" id="KW-0472">Membrane</keyword>
<keyword evidence="3" id="KW-0812">Transmembrane</keyword>
<feature type="region of interest" description="Disordered" evidence="11">
    <location>
        <begin position="142"/>
        <end position="178"/>
    </location>
</feature>
<dbReference type="Gene3D" id="2.60.40.10">
    <property type="entry name" value="Immunoglobulins"/>
    <property type="match status" value="1"/>
</dbReference>
<dbReference type="GO" id="GO:0006955">
    <property type="term" value="P:immune response"/>
    <property type="evidence" value="ECO:0007669"/>
    <property type="project" value="TreeGrafter"/>
</dbReference>
<dbReference type="AlphaFoldDB" id="A0A2I4AVN7"/>
<evidence type="ECO:0000256" key="1">
    <source>
        <dbReference type="ARBA" id="ARBA00004251"/>
    </source>
</evidence>
<dbReference type="InterPro" id="IPR003599">
    <property type="entry name" value="Ig_sub"/>
</dbReference>
<dbReference type="Proteomes" id="UP000192220">
    <property type="component" value="Unplaced"/>
</dbReference>
<evidence type="ECO:0000256" key="11">
    <source>
        <dbReference type="SAM" id="MobiDB-lite"/>
    </source>
</evidence>
<accession>A0A2I4AVN7</accession>
<dbReference type="GO" id="GO:0071222">
    <property type="term" value="P:cellular response to lipopolysaccharide"/>
    <property type="evidence" value="ECO:0007669"/>
    <property type="project" value="TreeGrafter"/>
</dbReference>
<reference evidence="14" key="1">
    <citation type="submission" date="2025-08" db="UniProtKB">
        <authorList>
            <consortium name="RefSeq"/>
        </authorList>
    </citation>
    <scope>IDENTIFICATION</scope>
    <source>
        <strain evidence="14">Quisiro</strain>
        <tissue evidence="14">Liver</tissue>
    </source>
</reference>
<dbReference type="GeneID" id="106514706"/>
<dbReference type="InParanoid" id="A0A2I4AVN7"/>
<evidence type="ECO:0000256" key="6">
    <source>
        <dbReference type="ARBA" id="ARBA00023136"/>
    </source>
</evidence>
<evidence type="ECO:0000256" key="9">
    <source>
        <dbReference type="ARBA" id="ARBA00023180"/>
    </source>
</evidence>
<dbReference type="PANTHER" id="PTHR25466:SF14">
    <property type="entry name" value="BUTYROPHILIN SUBFAMILY 2 MEMBER A2-LIKE-RELATED"/>
    <property type="match status" value="1"/>
</dbReference>
<dbReference type="PROSITE" id="PS50835">
    <property type="entry name" value="IG_LIKE"/>
    <property type="match status" value="1"/>
</dbReference>
<dbReference type="InterPro" id="IPR013783">
    <property type="entry name" value="Ig-like_fold"/>
</dbReference>
<dbReference type="InterPro" id="IPR013106">
    <property type="entry name" value="Ig_V-set"/>
</dbReference>
<comment type="subcellular location">
    <subcellularLocation>
        <location evidence="1">Cell membrane</location>
        <topology evidence="1">Single-pass type I membrane protein</topology>
    </subcellularLocation>
</comment>
<evidence type="ECO:0000313" key="14">
    <source>
        <dbReference type="RefSeq" id="XP_013859558.1"/>
    </source>
</evidence>
<dbReference type="GO" id="GO:0007166">
    <property type="term" value="P:cell surface receptor signaling pathway"/>
    <property type="evidence" value="ECO:0007669"/>
    <property type="project" value="TreeGrafter"/>
</dbReference>
<evidence type="ECO:0000256" key="5">
    <source>
        <dbReference type="ARBA" id="ARBA00022989"/>
    </source>
</evidence>
<gene>
    <name evidence="14" type="primary">LOC106514706</name>
</gene>
<evidence type="ECO:0000259" key="12">
    <source>
        <dbReference type="PROSITE" id="PS50835"/>
    </source>
</evidence>
<dbReference type="InterPro" id="IPR036179">
    <property type="entry name" value="Ig-like_dom_sf"/>
</dbReference>
<evidence type="ECO:0000256" key="3">
    <source>
        <dbReference type="ARBA" id="ARBA00022692"/>
    </source>
</evidence>
<dbReference type="KEGG" id="alim:106514706"/>
<feature type="compositionally biased region" description="Basic and acidic residues" evidence="11">
    <location>
        <begin position="152"/>
        <end position="162"/>
    </location>
</feature>
<evidence type="ECO:0000256" key="2">
    <source>
        <dbReference type="ARBA" id="ARBA00022475"/>
    </source>
</evidence>
<dbReference type="GO" id="GO:0031295">
    <property type="term" value="P:T cell costimulation"/>
    <property type="evidence" value="ECO:0007669"/>
    <property type="project" value="TreeGrafter"/>
</dbReference>
<feature type="domain" description="Ig-like" evidence="12">
    <location>
        <begin position="5"/>
        <end position="113"/>
    </location>
</feature>
<evidence type="ECO:0000313" key="13">
    <source>
        <dbReference type="Proteomes" id="UP000192220"/>
    </source>
</evidence>
<dbReference type="GO" id="GO:0042130">
    <property type="term" value="P:negative regulation of T cell proliferation"/>
    <property type="evidence" value="ECO:0007669"/>
    <property type="project" value="TreeGrafter"/>
</dbReference>
<evidence type="ECO:0000256" key="7">
    <source>
        <dbReference type="ARBA" id="ARBA00023157"/>
    </source>
</evidence>
<dbReference type="InterPro" id="IPR051713">
    <property type="entry name" value="T-cell_Activation_Regulation"/>
</dbReference>
<proteinExistence type="predicted"/>
<keyword evidence="9" id="KW-0325">Glycoprotein</keyword>
<protein>
    <submittedName>
        <fullName evidence="14">Butyrophilin-like protein 8</fullName>
    </submittedName>
</protein>